<proteinExistence type="predicted"/>
<organism evidence="1 2">
    <name type="scientific">Amycolatopsis vastitatis</name>
    <dbReference type="NCBI Taxonomy" id="1905142"/>
    <lineage>
        <taxon>Bacteria</taxon>
        <taxon>Bacillati</taxon>
        <taxon>Actinomycetota</taxon>
        <taxon>Actinomycetes</taxon>
        <taxon>Pseudonocardiales</taxon>
        <taxon>Pseudonocardiaceae</taxon>
        <taxon>Amycolatopsis</taxon>
    </lineage>
</organism>
<reference evidence="2" key="1">
    <citation type="submission" date="2017-07" db="EMBL/GenBank/DDBJ databases">
        <title>Comparative genome mining reveals phylogenetic distribution patterns of secondary metabolites in Amycolatopsis.</title>
        <authorList>
            <person name="Adamek M."/>
            <person name="Alanjary M."/>
            <person name="Sales-Ortells H."/>
            <person name="Goodfellow M."/>
            <person name="Bull A.T."/>
            <person name="Kalinowski J."/>
            <person name="Ziemert N."/>
        </authorList>
    </citation>
    <scope>NUCLEOTIDE SEQUENCE [LARGE SCALE GENOMIC DNA]</scope>
    <source>
        <strain evidence="2">H5</strain>
    </source>
</reference>
<comment type="caution">
    <text evidence="1">The sequence shown here is derived from an EMBL/GenBank/DDBJ whole genome shotgun (WGS) entry which is preliminary data.</text>
</comment>
<dbReference type="EMBL" id="NMUL01000007">
    <property type="protein sequence ID" value="OXM69341.1"/>
    <property type="molecule type" value="Genomic_DNA"/>
</dbReference>
<dbReference type="Proteomes" id="UP000215199">
    <property type="component" value="Unassembled WGS sequence"/>
</dbReference>
<gene>
    <name evidence="1" type="ORF">CF165_07355</name>
</gene>
<evidence type="ECO:0000313" key="2">
    <source>
        <dbReference type="Proteomes" id="UP000215199"/>
    </source>
</evidence>
<evidence type="ECO:0000313" key="1">
    <source>
        <dbReference type="EMBL" id="OXM69341.1"/>
    </source>
</evidence>
<name>A0A229TEH2_9PSEU</name>
<sequence>MSLTGSLTKDEQKMLVTRALELRGGAIVAAAQREAERDELADILVVTQALPPREGEPHPRAAAVAEAMRDRWNIYQDWRLETVTAALAGAGYKVPTTDRKFLVDPVRIAAAIASRDSNLDE</sequence>
<dbReference type="OrthoDB" id="3315716at2"/>
<keyword evidence="2" id="KW-1185">Reference proteome</keyword>
<protein>
    <submittedName>
        <fullName evidence="1">Uncharacterized protein</fullName>
    </submittedName>
</protein>
<accession>A0A229TEH2</accession>
<dbReference type="RefSeq" id="WP_093946672.1">
    <property type="nucleotide sequence ID" value="NZ_NMUL01000007.1"/>
</dbReference>
<dbReference type="AlphaFoldDB" id="A0A229TEH2"/>